<dbReference type="Proteomes" id="UP000283431">
    <property type="component" value="Unassembled WGS sequence"/>
</dbReference>
<dbReference type="SUPFAM" id="SSF53335">
    <property type="entry name" value="S-adenosyl-L-methionine-dependent methyltransferases"/>
    <property type="match status" value="1"/>
</dbReference>
<dbReference type="GO" id="GO:0003676">
    <property type="term" value="F:nucleic acid binding"/>
    <property type="evidence" value="ECO:0007669"/>
    <property type="project" value="InterPro"/>
</dbReference>
<evidence type="ECO:0000313" key="3">
    <source>
        <dbReference type="Proteomes" id="UP000283431"/>
    </source>
</evidence>
<comment type="caution">
    <text evidence="2">The sequence shown here is derived from an EMBL/GenBank/DDBJ whole genome shotgun (WGS) entry which is preliminary data.</text>
</comment>
<keyword evidence="2" id="KW-0489">Methyltransferase</keyword>
<dbReference type="InterPro" id="IPR007848">
    <property type="entry name" value="Small_mtfrase_dom"/>
</dbReference>
<proteinExistence type="predicted"/>
<accession>A0A413PH05</accession>
<dbReference type="AlphaFoldDB" id="A0A413PH05"/>
<dbReference type="Gene3D" id="3.40.50.150">
    <property type="entry name" value="Vaccinia Virus protein VP39"/>
    <property type="match status" value="1"/>
</dbReference>
<dbReference type="Pfam" id="PF05175">
    <property type="entry name" value="MTS"/>
    <property type="match status" value="1"/>
</dbReference>
<keyword evidence="2" id="KW-0808">Transferase</keyword>
<evidence type="ECO:0000313" key="2">
    <source>
        <dbReference type="EMBL" id="RGZ75305.1"/>
    </source>
</evidence>
<dbReference type="GO" id="GO:0008757">
    <property type="term" value="F:S-adenosylmethionine-dependent methyltransferase activity"/>
    <property type="evidence" value="ECO:0007669"/>
    <property type="project" value="UniProtKB-ARBA"/>
</dbReference>
<sequence>MSRRFPSEGGIEVLEPGAGSGNIIKTLQKYGDFSIDAVEIRPEEAQHLQDLGVNVIIDDFLSMDLGKKYDLIIGNPPFNQAIEFVEKCLGLLKPGGRLIFLLRTAFMESDQRFEFWQQEDHRLAGLYTLHKRPSFTGHGTDATSYSWFVWQPGSSRQTIKII</sequence>
<feature type="domain" description="Methyltransferase small" evidence="1">
    <location>
        <begin position="31"/>
        <end position="103"/>
    </location>
</feature>
<dbReference type="GO" id="GO:0008170">
    <property type="term" value="F:N-methyltransferase activity"/>
    <property type="evidence" value="ECO:0007669"/>
    <property type="project" value="UniProtKB-ARBA"/>
</dbReference>
<dbReference type="GO" id="GO:0032259">
    <property type="term" value="P:methylation"/>
    <property type="evidence" value="ECO:0007669"/>
    <property type="project" value="UniProtKB-KW"/>
</dbReference>
<dbReference type="PROSITE" id="PS00092">
    <property type="entry name" value="N6_MTASE"/>
    <property type="match status" value="1"/>
</dbReference>
<dbReference type="EMBL" id="QSEN01000010">
    <property type="protein sequence ID" value="RGZ75305.1"/>
    <property type="molecule type" value="Genomic_DNA"/>
</dbReference>
<evidence type="ECO:0000259" key="1">
    <source>
        <dbReference type="Pfam" id="PF05175"/>
    </source>
</evidence>
<reference evidence="2 3" key="1">
    <citation type="submission" date="2018-08" db="EMBL/GenBank/DDBJ databases">
        <title>A genome reference for cultivated species of the human gut microbiota.</title>
        <authorList>
            <person name="Zou Y."/>
            <person name="Xue W."/>
            <person name="Luo G."/>
        </authorList>
    </citation>
    <scope>NUCLEOTIDE SEQUENCE [LARGE SCALE GENOMIC DNA]</scope>
    <source>
        <strain evidence="2 3">AM48-7</strain>
    </source>
</reference>
<dbReference type="CDD" id="cd02440">
    <property type="entry name" value="AdoMet_MTases"/>
    <property type="match status" value="1"/>
</dbReference>
<organism evidence="2 3">
    <name type="scientific">Agathobacter rectalis</name>
    <dbReference type="NCBI Taxonomy" id="39491"/>
    <lineage>
        <taxon>Bacteria</taxon>
        <taxon>Bacillati</taxon>
        <taxon>Bacillota</taxon>
        <taxon>Clostridia</taxon>
        <taxon>Lachnospirales</taxon>
        <taxon>Lachnospiraceae</taxon>
        <taxon>Agathobacter</taxon>
    </lineage>
</organism>
<protein>
    <submittedName>
        <fullName evidence="2">Class I SAM-dependent methyltransferase</fullName>
    </submittedName>
</protein>
<gene>
    <name evidence="2" type="ORF">DW975_07070</name>
</gene>
<dbReference type="InterPro" id="IPR029063">
    <property type="entry name" value="SAM-dependent_MTases_sf"/>
</dbReference>
<dbReference type="PRINTS" id="PR00507">
    <property type="entry name" value="N12N6MTFRASE"/>
</dbReference>
<name>A0A413PH05_9FIRM</name>
<dbReference type="InterPro" id="IPR002052">
    <property type="entry name" value="DNA_methylase_N6_adenine_CS"/>
</dbReference>